<dbReference type="Pfam" id="PF13855">
    <property type="entry name" value="LRR_8"/>
    <property type="match status" value="2"/>
</dbReference>
<reference evidence="11" key="3">
    <citation type="submission" date="2025-09" db="UniProtKB">
        <authorList>
            <consortium name="Ensembl"/>
        </authorList>
    </citation>
    <scope>IDENTIFICATION</scope>
</reference>
<feature type="site" description="Cleavage; by autolysis" evidence="8">
    <location>
        <begin position="628"/>
        <end position="629"/>
    </location>
</feature>
<dbReference type="FunFam" id="2.60.220.30:FF:000011">
    <property type="entry name" value="P53-induced death domain protein 1"/>
    <property type="match status" value="1"/>
</dbReference>
<dbReference type="PANTHER" id="PTHR48051:SF54">
    <property type="entry name" value="LEUCINE-RICH REPEAT-CONTAINING PROTEIN"/>
    <property type="match status" value="1"/>
</dbReference>
<dbReference type="Proteomes" id="UP000694397">
    <property type="component" value="Chromosome 7"/>
</dbReference>
<name>A0A8C9RNF7_SCLFO</name>
<dbReference type="SUPFAM" id="SSF52058">
    <property type="entry name" value="L domain-like"/>
    <property type="match status" value="1"/>
</dbReference>
<dbReference type="InterPro" id="IPR000906">
    <property type="entry name" value="ZU5_dom"/>
</dbReference>
<dbReference type="Pfam" id="PF00531">
    <property type="entry name" value="Death"/>
    <property type="match status" value="1"/>
</dbReference>
<feature type="active site" evidence="7">
    <location>
        <position position="627"/>
    </location>
</feature>
<dbReference type="FunFam" id="1.10.533.10:FF:000088">
    <property type="entry name" value="P53-induced death domain protein 1"/>
    <property type="match status" value="1"/>
</dbReference>
<sequence>MRTENGECLLKQRAVNGGADIRCIERHETAVDGKSQRDYSERVVALGEPVQKPLSVSPFLVPVQNPISLISSSPTPSHYLFPAPCLSFPCSLFPFSSLQSSFNFSTMLVDSRLTLDVYSGGSYVLEILWKTVPGKLKEVLYLRMGSEDEEGLRRALDVLGHLSLLRSLAIRGTCHCLQDSLGNPLPGLLSSLPPSLSSLTQLTHLDLSFNRFTSLPPCLLSMPLLSILILSHNCLSSLPPKFGSLRSLTYFSAMGNQLCSLPPSLGQLEVLQTLDVSYNILESLPVETGALLRLQKLELSHNKLRELPETLNSLVDLRELLVNSNNLRTVPEFLSCLPELRRLDVGNNPIGRPTTPPPTLPAPVSFVSFFVSPAGCHVFLPRGAELLFPQRCVDAITQLEWAEKKPDRKWVWLEEHDYLLSWPLELRPHGVLFQKVNKLYNKVCIPYRRSSRREVFLRTFDDQSWKTLDTQTKRGSPKNSLACCLVNHFSWFVAVSRPVRDSCFVSPEGTLLVSSVDPGIKLTFLPCCTLETRIVTLQVELSVVRELSNDPQASVSPLLCLSQSPNLPFLQPVKVQVPLPPGLTGHTLDRSCLYLLHADPTCHTWMDITLQSSLHVTHLYAVFTITHFSWYWLWYTTQRCVSGVIRKVYQRLRQFHVQFLVLQRKADPQQVLLQCLPSNKVLIVDLYRLCRSYYGPQPSDLCELLEGEQFFAGFEKGIDICTDRPDCVDGKLCFVFYSHLKNHKEVYICHNKREQESVRGQVSFYRGELPKDTPQEVVQKRKGPDSQWLTTLPLMLPVSSTFLGSGFSDYPPLQLGDPENGYLTEANLLAISLRIGQDWLPIGINLGFSYEELDRIRYKHRDNLSALVLEILFHWARTRGEAGPGAIPELVKAMAVSGRRDLADEIEDIVHLGTRKYKLSLRRVGLNTEGLPCFDILSWYPNMNFLQFE</sequence>
<reference evidence="11 12" key="1">
    <citation type="submission" date="2019-04" db="EMBL/GenBank/DDBJ databases">
        <authorList>
            <consortium name="Wellcome Sanger Institute Data Sharing"/>
        </authorList>
    </citation>
    <scope>NUCLEOTIDE SEQUENCE [LARGE SCALE GENOMIC DNA]</scope>
</reference>
<dbReference type="Gene3D" id="2.60.220.30">
    <property type="match status" value="2"/>
</dbReference>
<dbReference type="Gene3D" id="3.80.10.10">
    <property type="entry name" value="Ribonuclease Inhibitor"/>
    <property type="match status" value="1"/>
</dbReference>
<dbReference type="InterPro" id="IPR050216">
    <property type="entry name" value="LRR_domain-containing"/>
</dbReference>
<feature type="active site" evidence="7">
    <location>
        <position position="488"/>
    </location>
</feature>
<evidence type="ECO:0000256" key="5">
    <source>
        <dbReference type="ARBA" id="ARBA00029998"/>
    </source>
</evidence>
<organism evidence="11 12">
    <name type="scientific">Scleropages formosus</name>
    <name type="common">Asian bonytongue</name>
    <name type="synonym">Osteoglossum formosum</name>
    <dbReference type="NCBI Taxonomy" id="113540"/>
    <lineage>
        <taxon>Eukaryota</taxon>
        <taxon>Metazoa</taxon>
        <taxon>Chordata</taxon>
        <taxon>Craniata</taxon>
        <taxon>Vertebrata</taxon>
        <taxon>Euteleostomi</taxon>
        <taxon>Actinopterygii</taxon>
        <taxon>Neopterygii</taxon>
        <taxon>Teleostei</taxon>
        <taxon>Osteoglossocephala</taxon>
        <taxon>Osteoglossomorpha</taxon>
        <taxon>Osteoglossiformes</taxon>
        <taxon>Osteoglossidae</taxon>
        <taxon>Scleropages</taxon>
    </lineage>
</organism>
<dbReference type="InterPro" id="IPR001611">
    <property type="entry name" value="Leu-rich_rpt"/>
</dbReference>
<keyword evidence="2" id="KW-0677">Repeat</keyword>
<dbReference type="Gene3D" id="1.10.533.10">
    <property type="entry name" value="Death Domain, Fas"/>
    <property type="match status" value="1"/>
</dbReference>
<feature type="active site" evidence="7">
    <location>
        <position position="490"/>
    </location>
</feature>
<dbReference type="SMART" id="SM00364">
    <property type="entry name" value="LRR_BAC"/>
    <property type="match status" value="4"/>
</dbReference>
<evidence type="ECO:0000256" key="4">
    <source>
        <dbReference type="ARBA" id="ARBA00029588"/>
    </source>
</evidence>
<dbReference type="PROSITE" id="PS51450">
    <property type="entry name" value="LRR"/>
    <property type="match status" value="2"/>
</dbReference>
<feature type="domain" description="Death" evidence="9">
    <location>
        <begin position="824"/>
        <end position="910"/>
    </location>
</feature>
<dbReference type="PANTHER" id="PTHR48051">
    <property type="match status" value="1"/>
</dbReference>
<dbReference type="InterPro" id="IPR032675">
    <property type="entry name" value="LRR_dom_sf"/>
</dbReference>
<evidence type="ECO:0000259" key="9">
    <source>
        <dbReference type="PROSITE" id="PS50017"/>
    </source>
</evidence>
<dbReference type="AlphaFoldDB" id="A0A8C9RNF7"/>
<dbReference type="InterPro" id="IPR019502">
    <property type="entry name" value="Peptidase_S68_pidd"/>
</dbReference>
<proteinExistence type="predicted"/>
<evidence type="ECO:0000256" key="3">
    <source>
        <dbReference type="ARBA" id="ARBA00023907"/>
    </source>
</evidence>
<dbReference type="GO" id="GO:0007165">
    <property type="term" value="P:signal transduction"/>
    <property type="evidence" value="ECO:0007669"/>
    <property type="project" value="InterPro"/>
</dbReference>
<reference evidence="11" key="2">
    <citation type="submission" date="2025-08" db="UniProtKB">
        <authorList>
            <consortium name="Ensembl"/>
        </authorList>
    </citation>
    <scope>IDENTIFICATION</scope>
</reference>
<evidence type="ECO:0000256" key="1">
    <source>
        <dbReference type="ARBA" id="ARBA00022614"/>
    </source>
</evidence>
<dbReference type="SMART" id="SM00369">
    <property type="entry name" value="LRR_TYP"/>
    <property type="match status" value="6"/>
</dbReference>
<evidence type="ECO:0000259" key="10">
    <source>
        <dbReference type="PROSITE" id="PS51145"/>
    </source>
</evidence>
<dbReference type="GO" id="GO:0006915">
    <property type="term" value="P:apoptotic process"/>
    <property type="evidence" value="ECO:0007669"/>
    <property type="project" value="InterPro"/>
</dbReference>
<dbReference type="OrthoDB" id="676979at2759"/>
<protein>
    <recommendedName>
        <fullName evidence="3">Leucine-rich repeat protein SHOC-2</fullName>
    </recommendedName>
    <alternativeName>
        <fullName evidence="6">Protein soc-2 homolog</fullName>
    </alternativeName>
    <alternativeName>
        <fullName evidence="4 5">protein Sur-8 homolog</fullName>
    </alternativeName>
</protein>
<accession>A0A8C9RNF7</accession>
<evidence type="ECO:0000313" key="12">
    <source>
        <dbReference type="Proteomes" id="UP000694397"/>
    </source>
</evidence>
<evidence type="ECO:0000256" key="8">
    <source>
        <dbReference type="PIRSR" id="PIRSR619502-2"/>
    </source>
</evidence>
<gene>
    <name evidence="11" type="primary">pidd1</name>
</gene>
<dbReference type="Ensembl" id="ENSSFOT00015023068.2">
    <property type="protein sequence ID" value="ENSSFOP00015022818.2"/>
    <property type="gene ID" value="ENSSFOG00015014646.2"/>
</dbReference>
<dbReference type="InterPro" id="IPR011029">
    <property type="entry name" value="DEATH-like_dom_sf"/>
</dbReference>
<feature type="domain" description="ZU5" evidence="10">
    <location>
        <begin position="499"/>
        <end position="637"/>
    </location>
</feature>
<dbReference type="InterPro" id="IPR000488">
    <property type="entry name" value="Death_dom"/>
</dbReference>
<keyword evidence="1" id="KW-0433">Leucine-rich repeat</keyword>
<evidence type="ECO:0000256" key="7">
    <source>
        <dbReference type="PIRSR" id="PIRSR619502-1"/>
    </source>
</evidence>
<feature type="active site" evidence="7">
    <location>
        <position position="629"/>
    </location>
</feature>
<dbReference type="GO" id="GO:0006974">
    <property type="term" value="P:DNA damage response"/>
    <property type="evidence" value="ECO:0007669"/>
    <property type="project" value="InterPro"/>
</dbReference>
<dbReference type="FunFam" id="3.80.10.10:FF:001086">
    <property type="entry name" value="P53-induced death domain protein 1"/>
    <property type="match status" value="1"/>
</dbReference>
<evidence type="ECO:0000313" key="11">
    <source>
        <dbReference type="Ensembl" id="ENSSFOP00015022818.2"/>
    </source>
</evidence>
<dbReference type="SUPFAM" id="SSF47986">
    <property type="entry name" value="DEATH domain"/>
    <property type="match status" value="1"/>
</dbReference>
<dbReference type="Pfam" id="PF10461">
    <property type="entry name" value="Peptidase_S68"/>
    <property type="match status" value="1"/>
</dbReference>
<evidence type="ECO:0000256" key="2">
    <source>
        <dbReference type="ARBA" id="ARBA00022737"/>
    </source>
</evidence>
<dbReference type="GO" id="GO:0005737">
    <property type="term" value="C:cytoplasm"/>
    <property type="evidence" value="ECO:0007669"/>
    <property type="project" value="TreeGrafter"/>
</dbReference>
<dbReference type="InterPro" id="IPR003591">
    <property type="entry name" value="Leu-rich_rpt_typical-subtyp"/>
</dbReference>
<feature type="site" description="Cleavage; by autolysis" evidence="8">
    <location>
        <begin position="489"/>
        <end position="490"/>
    </location>
</feature>
<evidence type="ECO:0000256" key="6">
    <source>
        <dbReference type="ARBA" id="ARBA00032455"/>
    </source>
</evidence>
<keyword evidence="12" id="KW-1185">Reference proteome</keyword>
<dbReference type="GeneTree" id="ENSGT00940000166188"/>
<dbReference type="PROSITE" id="PS50017">
    <property type="entry name" value="DEATH_DOMAIN"/>
    <property type="match status" value="1"/>
</dbReference>
<dbReference type="PROSITE" id="PS51145">
    <property type="entry name" value="ZU5"/>
    <property type="match status" value="1"/>
</dbReference>